<proteinExistence type="predicted"/>
<keyword evidence="2" id="KW-1185">Reference proteome</keyword>
<evidence type="ECO:0000313" key="2">
    <source>
        <dbReference type="Proteomes" id="UP000301309"/>
    </source>
</evidence>
<dbReference type="AlphaFoldDB" id="A0A4D4KN02"/>
<accession>A0A4D4KN02</accession>
<dbReference type="Proteomes" id="UP000301309">
    <property type="component" value="Unassembled WGS sequence"/>
</dbReference>
<reference evidence="1 2" key="1">
    <citation type="journal article" date="2020" name="Int. J. Syst. Evol. Microbiol.">
        <title>Reclassification of Streptomyces castelarensis and Streptomyces sporoclivatus as later heterotypic synonyms of Streptomyces antimycoticus.</title>
        <authorList>
            <person name="Komaki H."/>
            <person name="Tamura T."/>
        </authorList>
    </citation>
    <scope>NUCLEOTIDE SEQUENCE [LARGE SCALE GENOMIC DNA]</scope>
    <source>
        <strain evidence="1 2">NBRC 13459</strain>
    </source>
</reference>
<protein>
    <submittedName>
        <fullName evidence="1">Uncharacterized protein</fullName>
    </submittedName>
</protein>
<sequence length="74" mass="8052">MLDDTQWFDRASLDARSFAARRLAGEPVTMLIAARVGEHLRGFDRHVPTLTLGPLDGAAAGRLLDLRSQPRPAG</sequence>
<name>A0A4D4KN02_STRVO</name>
<dbReference type="EMBL" id="BJHW01000001">
    <property type="protein sequence ID" value="GDY50022.1"/>
    <property type="molecule type" value="Genomic_DNA"/>
</dbReference>
<organism evidence="1 2">
    <name type="scientific">Streptomyces violaceusniger</name>
    <dbReference type="NCBI Taxonomy" id="68280"/>
    <lineage>
        <taxon>Bacteria</taxon>
        <taxon>Bacillati</taxon>
        <taxon>Actinomycetota</taxon>
        <taxon>Actinomycetes</taxon>
        <taxon>Kitasatosporales</taxon>
        <taxon>Streptomycetaceae</taxon>
        <taxon>Streptomyces</taxon>
        <taxon>Streptomyces violaceusniger group</taxon>
    </lineage>
</organism>
<gene>
    <name evidence="1" type="ORF">SVIO_006450</name>
</gene>
<evidence type="ECO:0000313" key="1">
    <source>
        <dbReference type="EMBL" id="GDY50022.1"/>
    </source>
</evidence>
<comment type="caution">
    <text evidence="1">The sequence shown here is derived from an EMBL/GenBank/DDBJ whole genome shotgun (WGS) entry which is preliminary data.</text>
</comment>